<dbReference type="RefSeq" id="WP_146136688.1">
    <property type="nucleotide sequence ID" value="NZ_PVTD01000005.1"/>
</dbReference>
<proteinExistence type="predicted"/>
<accession>A0A2T0RPS8</accession>
<evidence type="ECO:0000313" key="1">
    <source>
        <dbReference type="EMBL" id="PRY23110.1"/>
    </source>
</evidence>
<evidence type="ECO:0000313" key="2">
    <source>
        <dbReference type="Proteomes" id="UP000239480"/>
    </source>
</evidence>
<dbReference type="CDD" id="cd07812">
    <property type="entry name" value="SRPBCC"/>
    <property type="match status" value="1"/>
</dbReference>
<dbReference type="AlphaFoldDB" id="A0A2T0RPS8"/>
<dbReference type="OrthoDB" id="7860307at2"/>
<reference evidence="1 2" key="1">
    <citation type="submission" date="2018-03" db="EMBL/GenBank/DDBJ databases">
        <title>Genomic Encyclopedia of Archaeal and Bacterial Type Strains, Phase II (KMG-II): from individual species to whole genera.</title>
        <authorList>
            <person name="Goeker M."/>
        </authorList>
    </citation>
    <scope>NUCLEOTIDE SEQUENCE [LARGE SCALE GENOMIC DNA]</scope>
    <source>
        <strain evidence="1 2">DSM 29328</strain>
    </source>
</reference>
<dbReference type="Gene3D" id="3.30.530.20">
    <property type="match status" value="1"/>
</dbReference>
<sequence>MKFSTREEIDAPVQDVWKAVTDTATFEERARGKGVQVTAGQEADALKPGDSWSAEFDFHGMSRKMEVNVTNLKAPVAYDIASRVSGVNSLLSVQLEALPKDRTRMALALDLTPASVPGRVLIQTLKLAKATLDKRFRRAIRRFAKDLGRKDHAG</sequence>
<dbReference type="Proteomes" id="UP000239480">
    <property type="component" value="Unassembled WGS sequence"/>
</dbReference>
<organism evidence="1 2">
    <name type="scientific">Aliiruegeria haliotis</name>
    <dbReference type="NCBI Taxonomy" id="1280846"/>
    <lineage>
        <taxon>Bacteria</taxon>
        <taxon>Pseudomonadati</taxon>
        <taxon>Pseudomonadota</taxon>
        <taxon>Alphaproteobacteria</taxon>
        <taxon>Rhodobacterales</taxon>
        <taxon>Roseobacteraceae</taxon>
        <taxon>Aliiruegeria</taxon>
    </lineage>
</organism>
<name>A0A2T0RPS8_9RHOB</name>
<dbReference type="Pfam" id="PF10604">
    <property type="entry name" value="Polyketide_cyc2"/>
    <property type="match status" value="1"/>
</dbReference>
<comment type="caution">
    <text evidence="1">The sequence shown here is derived from an EMBL/GenBank/DDBJ whole genome shotgun (WGS) entry which is preliminary data.</text>
</comment>
<dbReference type="InterPro" id="IPR023393">
    <property type="entry name" value="START-like_dom_sf"/>
</dbReference>
<dbReference type="SUPFAM" id="SSF55961">
    <property type="entry name" value="Bet v1-like"/>
    <property type="match status" value="1"/>
</dbReference>
<protein>
    <submittedName>
        <fullName evidence="1">Polyketide cyclase/dehydrase/lipid transport protein</fullName>
    </submittedName>
</protein>
<keyword evidence="2" id="KW-1185">Reference proteome</keyword>
<dbReference type="EMBL" id="PVTD01000005">
    <property type="protein sequence ID" value="PRY23110.1"/>
    <property type="molecule type" value="Genomic_DNA"/>
</dbReference>
<dbReference type="InterPro" id="IPR019587">
    <property type="entry name" value="Polyketide_cyclase/dehydratase"/>
</dbReference>
<gene>
    <name evidence="1" type="ORF">CLV78_105162</name>
</gene>